<name>A0A1M7G427_9GAMM</name>
<dbReference type="PANTHER" id="PTHR42792">
    <property type="entry name" value="FLAGELLIN"/>
    <property type="match status" value="1"/>
</dbReference>
<dbReference type="InterPro" id="IPR013384">
    <property type="entry name" value="Flagell_FlgL"/>
</dbReference>
<reference evidence="8 9" key="1">
    <citation type="submission" date="2016-11" db="EMBL/GenBank/DDBJ databases">
        <authorList>
            <person name="Jaros S."/>
            <person name="Januszkiewicz K."/>
            <person name="Wedrychowicz H."/>
        </authorList>
    </citation>
    <scope>NUCLEOTIDE SEQUENCE [LARGE SCALE GENOMIC DNA]</scope>
    <source>
        <strain evidence="8 9">DSM 4740</strain>
    </source>
</reference>
<dbReference type="GO" id="GO:0071973">
    <property type="term" value="P:bacterial-type flagellum-dependent cell motility"/>
    <property type="evidence" value="ECO:0007669"/>
    <property type="project" value="InterPro"/>
</dbReference>
<dbReference type="EMBL" id="BJXU01000052">
    <property type="protein sequence ID" value="GEN23630.1"/>
    <property type="molecule type" value="Genomic_DNA"/>
</dbReference>
<dbReference type="GO" id="GO:0005576">
    <property type="term" value="C:extracellular region"/>
    <property type="evidence" value="ECO:0007669"/>
    <property type="project" value="UniProtKB-SubCell"/>
</dbReference>
<evidence type="ECO:0000256" key="4">
    <source>
        <dbReference type="ARBA" id="ARBA00022525"/>
    </source>
</evidence>
<dbReference type="Gene3D" id="1.20.1330.10">
    <property type="entry name" value="f41 fragment of flagellin, N-terminal domain"/>
    <property type="match status" value="1"/>
</dbReference>
<gene>
    <name evidence="7" type="primary">flgL</name>
    <name evidence="7" type="ORF">HCU01_15790</name>
    <name evidence="8" type="ORF">SAMN05660971_02170</name>
</gene>
<dbReference type="SUPFAM" id="SSF64518">
    <property type="entry name" value="Phase 1 flagellin"/>
    <property type="match status" value="1"/>
</dbReference>
<dbReference type="Proteomes" id="UP000184123">
    <property type="component" value="Unassembled WGS sequence"/>
</dbReference>
<feature type="domain" description="Flagellin N-terminal" evidence="6">
    <location>
        <begin position="4"/>
        <end position="140"/>
    </location>
</feature>
<accession>A0A1M7G427</accession>
<evidence type="ECO:0000313" key="9">
    <source>
        <dbReference type="Proteomes" id="UP000184123"/>
    </source>
</evidence>
<evidence type="ECO:0000259" key="6">
    <source>
        <dbReference type="Pfam" id="PF00669"/>
    </source>
</evidence>
<comment type="subcellular location">
    <subcellularLocation>
        <location evidence="1">Bacterial flagellum</location>
    </subcellularLocation>
    <subcellularLocation>
        <location evidence="2">Secreted</location>
    </subcellularLocation>
</comment>
<keyword evidence="4" id="KW-0964">Secreted</keyword>
<dbReference type="STRING" id="44933.SAMN05660971_02170"/>
<evidence type="ECO:0000313" key="8">
    <source>
        <dbReference type="EMBL" id="SHM10697.1"/>
    </source>
</evidence>
<keyword evidence="5" id="KW-0975">Bacterial flagellum</keyword>
<dbReference type="RefSeq" id="WP_073435216.1">
    <property type="nucleotide sequence ID" value="NZ_BJXU01000052.1"/>
</dbReference>
<evidence type="ECO:0000256" key="1">
    <source>
        <dbReference type="ARBA" id="ARBA00004365"/>
    </source>
</evidence>
<keyword evidence="8" id="KW-0966">Cell projection</keyword>
<dbReference type="EMBL" id="FRCA01000005">
    <property type="protein sequence ID" value="SHM10697.1"/>
    <property type="molecule type" value="Genomic_DNA"/>
</dbReference>
<keyword evidence="8" id="KW-0969">Cilium</keyword>
<dbReference type="Pfam" id="PF00669">
    <property type="entry name" value="Flagellin_N"/>
    <property type="match status" value="1"/>
</dbReference>
<protein>
    <submittedName>
        <fullName evidence="8">Flagellar hook-associated protein 3 FlgL</fullName>
    </submittedName>
    <submittedName>
        <fullName evidence="7">Flagellar hook-associated protein FlgL</fullName>
    </submittedName>
</protein>
<evidence type="ECO:0000256" key="2">
    <source>
        <dbReference type="ARBA" id="ARBA00004613"/>
    </source>
</evidence>
<dbReference type="PANTHER" id="PTHR42792:SF1">
    <property type="entry name" value="FLAGELLAR HOOK-ASSOCIATED PROTEIN 3"/>
    <property type="match status" value="1"/>
</dbReference>
<dbReference type="InterPro" id="IPR001492">
    <property type="entry name" value="Flagellin"/>
</dbReference>
<keyword evidence="8" id="KW-0282">Flagellum</keyword>
<dbReference type="Proteomes" id="UP000321726">
    <property type="component" value="Unassembled WGS sequence"/>
</dbReference>
<dbReference type="GO" id="GO:0005198">
    <property type="term" value="F:structural molecule activity"/>
    <property type="evidence" value="ECO:0007669"/>
    <property type="project" value="InterPro"/>
</dbReference>
<organism evidence="8 9">
    <name type="scientific">Halomonas cupida</name>
    <dbReference type="NCBI Taxonomy" id="44933"/>
    <lineage>
        <taxon>Bacteria</taxon>
        <taxon>Pseudomonadati</taxon>
        <taxon>Pseudomonadota</taxon>
        <taxon>Gammaproteobacteria</taxon>
        <taxon>Oceanospirillales</taxon>
        <taxon>Halomonadaceae</taxon>
        <taxon>Halomonas</taxon>
    </lineage>
</organism>
<dbReference type="OrthoDB" id="9768249at2"/>
<evidence type="ECO:0000313" key="7">
    <source>
        <dbReference type="EMBL" id="GEN23630.1"/>
    </source>
</evidence>
<dbReference type="InterPro" id="IPR001029">
    <property type="entry name" value="Flagellin_N"/>
</dbReference>
<keyword evidence="10" id="KW-1185">Reference proteome</keyword>
<sequence>MRISTVTIFEQSVGSMNRQQADFMHLSQQLASGRRVVTPSDDPQAASRAVAVGQSQAVTQQFTDARVSARNALSQEESVLNSVSDAISSAKALLVQASNGTLSDADRQSIASELRGIYETVMGQANATDGNGRYLFGGYQDSSAPFVDTGDGVVYQGDDRVRHQRVDASREMPVGDSGEDIFLSVPSGAGYVAQQGKVDADGKVVADNSGSVTFKGPQVIDNSDPGYGQRYQVVFGSDDDGNPTYSVQQQDEDGNWQSIGVDDQPYDPEGTSVEAGGLRLELKGEPHNGDSITYAPASEMNTNLFESFEKALAVLENPAETPSEQASMKNTLNTVMREFDAGLDNVLTTRASVGARLNELDVIDSVSGNRQLNYAQTMSDLVDLDYNQAIAEYSLRQVGMQAAQQAFIGIRDMSLFNYL</sequence>
<evidence type="ECO:0000313" key="10">
    <source>
        <dbReference type="Proteomes" id="UP000321726"/>
    </source>
</evidence>
<dbReference type="AlphaFoldDB" id="A0A1M7G427"/>
<evidence type="ECO:0000256" key="3">
    <source>
        <dbReference type="ARBA" id="ARBA00005709"/>
    </source>
</evidence>
<proteinExistence type="inferred from homology"/>
<reference evidence="7 10" key="2">
    <citation type="submission" date="2019-07" db="EMBL/GenBank/DDBJ databases">
        <title>Whole genome shotgun sequence of Halomonas cupida NBRC 102219.</title>
        <authorList>
            <person name="Hosoyama A."/>
            <person name="Uohara A."/>
            <person name="Ohji S."/>
            <person name="Ichikawa N."/>
        </authorList>
    </citation>
    <scope>NUCLEOTIDE SEQUENCE [LARGE SCALE GENOMIC DNA]</scope>
    <source>
        <strain evidence="7 10">NBRC 102219</strain>
    </source>
</reference>
<dbReference type="NCBIfam" id="TIGR02550">
    <property type="entry name" value="flagell_flgL"/>
    <property type="match status" value="1"/>
</dbReference>
<comment type="similarity">
    <text evidence="3">Belongs to the bacterial flagellin family.</text>
</comment>
<dbReference type="GO" id="GO:0009424">
    <property type="term" value="C:bacterial-type flagellum hook"/>
    <property type="evidence" value="ECO:0007669"/>
    <property type="project" value="InterPro"/>
</dbReference>
<evidence type="ECO:0000256" key="5">
    <source>
        <dbReference type="ARBA" id="ARBA00023143"/>
    </source>
</evidence>